<evidence type="ECO:0000256" key="8">
    <source>
        <dbReference type="ARBA" id="ARBA00023004"/>
    </source>
</evidence>
<dbReference type="InterPro" id="IPR012347">
    <property type="entry name" value="Ferritin-like"/>
</dbReference>
<dbReference type="AlphaFoldDB" id="A0A091CVC4"/>
<keyword evidence="16" id="KW-1185">Reference proteome</keyword>
<feature type="binding site" evidence="12">
    <location>
        <position position="110"/>
    </location>
    <ligand>
        <name>Fe cation</name>
        <dbReference type="ChEBI" id="CHEBI:24875"/>
        <label>1</label>
    </ligand>
</feature>
<dbReference type="Proteomes" id="UP000028990">
    <property type="component" value="Unassembled WGS sequence"/>
</dbReference>
<evidence type="ECO:0000256" key="1">
    <source>
        <dbReference type="ARBA" id="ARBA00004371"/>
    </source>
</evidence>
<evidence type="ECO:0000259" key="14">
    <source>
        <dbReference type="PROSITE" id="PS50905"/>
    </source>
</evidence>
<comment type="subcellular location">
    <subcellularLocation>
        <location evidence="2">Cytoplasmic vesicle</location>
        <location evidence="2">Autophagosome</location>
    </subcellularLocation>
    <subcellularLocation>
        <location evidence="1">Lysosome</location>
    </subcellularLocation>
</comment>
<comment type="similarity">
    <text evidence="3 13">Belongs to the ferritin family.</text>
</comment>
<feature type="binding site" evidence="12">
    <location>
        <position position="144"/>
    </location>
    <ligand>
        <name>Fe cation</name>
        <dbReference type="ChEBI" id="CHEBI:24875"/>
        <label>1</label>
    </ligand>
</feature>
<reference evidence="15 16" key="1">
    <citation type="submission" date="2013-11" db="EMBL/GenBank/DDBJ databases">
        <title>The Damaraland mole rat (Fukomys damarensis) genome and evolution of African mole rats.</title>
        <authorList>
            <person name="Gladyshev V.N."/>
            <person name="Fang X."/>
        </authorList>
    </citation>
    <scope>NUCLEOTIDE SEQUENCE [LARGE SCALE GENOMIC DNA]</scope>
    <source>
        <tissue evidence="15">Liver</tissue>
    </source>
</reference>
<keyword evidence="7" id="KW-0560">Oxidoreductase</keyword>
<dbReference type="SUPFAM" id="SSF47240">
    <property type="entry name" value="Ferritin-like"/>
    <property type="match status" value="1"/>
</dbReference>
<dbReference type="PANTHER" id="PTHR11431">
    <property type="entry name" value="FERRITIN"/>
    <property type="match status" value="1"/>
</dbReference>
<keyword evidence="5" id="KW-0963">Cytoplasm</keyword>
<evidence type="ECO:0000256" key="3">
    <source>
        <dbReference type="ARBA" id="ARBA00007513"/>
    </source>
</evidence>
<keyword evidence="4 13" id="KW-0409">Iron storage</keyword>
<evidence type="ECO:0000256" key="5">
    <source>
        <dbReference type="ARBA" id="ARBA00022490"/>
    </source>
</evidence>
<feature type="domain" description="Ferritin-like diiron" evidence="14">
    <location>
        <begin position="13"/>
        <end position="162"/>
    </location>
</feature>
<dbReference type="Gene3D" id="1.20.1260.10">
    <property type="match status" value="1"/>
</dbReference>
<dbReference type="PROSITE" id="PS50905">
    <property type="entry name" value="FERRITIN_LIKE"/>
    <property type="match status" value="1"/>
</dbReference>
<dbReference type="InterPro" id="IPR001519">
    <property type="entry name" value="Ferritin"/>
</dbReference>
<dbReference type="FunFam" id="1.20.1260.10:FF:000024">
    <property type="entry name" value="Ferritin heavy chain"/>
    <property type="match status" value="1"/>
</dbReference>
<dbReference type="GO" id="GO:0006826">
    <property type="term" value="P:iron ion transport"/>
    <property type="evidence" value="ECO:0007669"/>
    <property type="project" value="InterPro"/>
</dbReference>
<dbReference type="Pfam" id="PF00210">
    <property type="entry name" value="Ferritin"/>
    <property type="match status" value="1"/>
</dbReference>
<dbReference type="GO" id="GO:0008198">
    <property type="term" value="F:ferrous iron binding"/>
    <property type="evidence" value="ECO:0007669"/>
    <property type="project" value="TreeGrafter"/>
</dbReference>
<dbReference type="InterPro" id="IPR008331">
    <property type="entry name" value="Ferritin_DPS_dom"/>
</dbReference>
<dbReference type="GO" id="GO:0031410">
    <property type="term" value="C:cytoplasmic vesicle"/>
    <property type="evidence" value="ECO:0007669"/>
    <property type="project" value="UniProtKB-KW"/>
</dbReference>
<keyword evidence="8 12" id="KW-0408">Iron</keyword>
<dbReference type="PANTHER" id="PTHR11431:SF37">
    <property type="entry name" value="FERRITIN HEAVY CHAIN"/>
    <property type="match status" value="1"/>
</dbReference>
<evidence type="ECO:0000256" key="10">
    <source>
        <dbReference type="ARBA" id="ARBA00023329"/>
    </source>
</evidence>
<comment type="function">
    <text evidence="13">Stores iron in a soluble, non-toxic, readily available form. Important for iron homeostasis. Iron is taken up in the ferrous form and deposited as ferric hydroxides after oxidation.</text>
</comment>
<proteinExistence type="inferred from homology"/>
<dbReference type="GO" id="GO:0008199">
    <property type="term" value="F:ferric iron binding"/>
    <property type="evidence" value="ECO:0007669"/>
    <property type="project" value="InterPro"/>
</dbReference>
<comment type="catalytic activity">
    <reaction evidence="11">
        <text>4 Fe(2+) + O2 + 4 H(+) = 4 Fe(3+) + 2 H2O</text>
        <dbReference type="Rhea" id="RHEA:11148"/>
        <dbReference type="ChEBI" id="CHEBI:15377"/>
        <dbReference type="ChEBI" id="CHEBI:15378"/>
        <dbReference type="ChEBI" id="CHEBI:15379"/>
        <dbReference type="ChEBI" id="CHEBI:29033"/>
        <dbReference type="ChEBI" id="CHEBI:29034"/>
        <dbReference type="EC" id="1.16.3.1"/>
    </reaction>
</comment>
<dbReference type="EMBL" id="KN124321">
    <property type="protein sequence ID" value="KFO21655.1"/>
    <property type="molecule type" value="Genomic_DNA"/>
</dbReference>
<evidence type="ECO:0000313" key="16">
    <source>
        <dbReference type="Proteomes" id="UP000028990"/>
    </source>
</evidence>
<organism evidence="15 16">
    <name type="scientific">Fukomys damarensis</name>
    <name type="common">Damaraland mole rat</name>
    <name type="synonym">Cryptomys damarensis</name>
    <dbReference type="NCBI Taxonomy" id="885580"/>
    <lineage>
        <taxon>Eukaryota</taxon>
        <taxon>Metazoa</taxon>
        <taxon>Chordata</taxon>
        <taxon>Craniata</taxon>
        <taxon>Vertebrata</taxon>
        <taxon>Euteleostomi</taxon>
        <taxon>Mammalia</taxon>
        <taxon>Eutheria</taxon>
        <taxon>Euarchontoglires</taxon>
        <taxon>Glires</taxon>
        <taxon>Rodentia</taxon>
        <taxon>Hystricomorpha</taxon>
        <taxon>Bathyergidae</taxon>
        <taxon>Fukomys</taxon>
    </lineage>
</organism>
<keyword evidence="10" id="KW-0968">Cytoplasmic vesicle</keyword>
<dbReference type="GO" id="GO:0005764">
    <property type="term" value="C:lysosome"/>
    <property type="evidence" value="ECO:0007669"/>
    <property type="project" value="UniProtKB-SubCell"/>
</dbReference>
<evidence type="ECO:0000256" key="12">
    <source>
        <dbReference type="PIRSR" id="PIRSR601519-1"/>
    </source>
</evidence>
<gene>
    <name evidence="15" type="ORF">H920_16959</name>
</gene>
<keyword evidence="6 12" id="KW-0479">Metal-binding</keyword>
<dbReference type="InterPro" id="IPR009040">
    <property type="entry name" value="Ferritin-like_diiron"/>
</dbReference>
<sequence length="189" mass="22124">MLSLPGAVPQASRNYHPDCEAWVNVQIQLQLYASYVYLSMAVYCERFNVALKDFSRFFLHQSDWWREGAEKFMWMQNKRGGHVILRDIVEPDCTDWQGSMQCVENAIYLENILKRSLQVLQNMAASKDDCELRDFVQRNFLIPQVTIFIKLEECLKNLSEMGFQREGLENCFHWLNLDDDDGGGSHEEN</sequence>
<keyword evidence="9" id="KW-0458">Lysosome</keyword>
<evidence type="ECO:0000256" key="11">
    <source>
        <dbReference type="ARBA" id="ARBA00047990"/>
    </source>
</evidence>
<evidence type="ECO:0000313" key="15">
    <source>
        <dbReference type="EMBL" id="KFO21655.1"/>
    </source>
</evidence>
<dbReference type="GO" id="GO:0004322">
    <property type="term" value="F:ferroxidase activity"/>
    <property type="evidence" value="ECO:0007669"/>
    <property type="project" value="UniProtKB-EC"/>
</dbReference>
<dbReference type="GO" id="GO:0005776">
    <property type="term" value="C:autophagosome"/>
    <property type="evidence" value="ECO:0007669"/>
    <property type="project" value="UniProtKB-SubCell"/>
</dbReference>
<evidence type="ECO:0000256" key="2">
    <source>
        <dbReference type="ARBA" id="ARBA00004419"/>
    </source>
</evidence>
<evidence type="ECO:0000256" key="9">
    <source>
        <dbReference type="ARBA" id="ARBA00023228"/>
    </source>
</evidence>
<dbReference type="OMA" id="WMQNKRG"/>
<evidence type="ECO:0000256" key="4">
    <source>
        <dbReference type="ARBA" id="ARBA00022434"/>
    </source>
</evidence>
<dbReference type="CDD" id="cd01056">
    <property type="entry name" value="Euk_Ferritin"/>
    <property type="match status" value="1"/>
</dbReference>
<dbReference type="GO" id="GO:0006879">
    <property type="term" value="P:intracellular iron ion homeostasis"/>
    <property type="evidence" value="ECO:0007669"/>
    <property type="project" value="UniProtKB-KW"/>
</dbReference>
<evidence type="ECO:0000256" key="6">
    <source>
        <dbReference type="ARBA" id="ARBA00022723"/>
    </source>
</evidence>
<protein>
    <recommendedName>
        <fullName evidence="13">Ferritin</fullName>
    </recommendedName>
</protein>
<name>A0A091CVC4_FUKDA</name>
<evidence type="ECO:0000256" key="7">
    <source>
        <dbReference type="ARBA" id="ARBA00023002"/>
    </source>
</evidence>
<evidence type="ECO:0000256" key="13">
    <source>
        <dbReference type="RuleBase" id="RU361145"/>
    </source>
</evidence>
<dbReference type="STRING" id="885580.ENSFDAP00000016287"/>
<accession>A0A091CVC4</accession>
<dbReference type="InterPro" id="IPR009078">
    <property type="entry name" value="Ferritin-like_SF"/>
</dbReference>